<reference evidence="1 2" key="1">
    <citation type="journal article" date="2018" name="Front. Plant Sci.">
        <title>Red Clover (Trifolium pratense) and Zigzag Clover (T. medium) - A Picture of Genomic Similarities and Differences.</title>
        <authorList>
            <person name="Dluhosova J."/>
            <person name="Istvanek J."/>
            <person name="Nedelnik J."/>
            <person name="Repkova J."/>
        </authorList>
    </citation>
    <scope>NUCLEOTIDE SEQUENCE [LARGE SCALE GENOMIC DNA]</scope>
    <source>
        <strain evidence="2">cv. 10/8</strain>
        <tissue evidence="1">Leaf</tissue>
    </source>
</reference>
<dbReference type="AlphaFoldDB" id="A0A392PI74"/>
<keyword evidence="1" id="KW-0808">Transferase</keyword>
<sequence>DVLGKELFIGVELNSNSLFPVSDFQLREELKDSGVLALTLADVLLMNPPRLQKMKSKDAFGFAKVEATEIEMPRALEEELVML</sequence>
<proteinExistence type="predicted"/>
<keyword evidence="2" id="KW-1185">Reference proteome</keyword>
<name>A0A392PI74_9FABA</name>
<accession>A0A392PI74</accession>
<evidence type="ECO:0000313" key="1">
    <source>
        <dbReference type="EMBL" id="MCI11781.1"/>
    </source>
</evidence>
<feature type="non-terminal residue" evidence="1">
    <location>
        <position position="1"/>
    </location>
</feature>
<keyword evidence="1" id="KW-0032">Aminotransferase</keyword>
<comment type="caution">
    <text evidence="1">The sequence shown here is derived from an EMBL/GenBank/DDBJ whole genome shotgun (WGS) entry which is preliminary data.</text>
</comment>
<dbReference type="GO" id="GO:0008483">
    <property type="term" value="F:transaminase activity"/>
    <property type="evidence" value="ECO:0007669"/>
    <property type="project" value="UniProtKB-KW"/>
</dbReference>
<organism evidence="1 2">
    <name type="scientific">Trifolium medium</name>
    <dbReference type="NCBI Taxonomy" id="97028"/>
    <lineage>
        <taxon>Eukaryota</taxon>
        <taxon>Viridiplantae</taxon>
        <taxon>Streptophyta</taxon>
        <taxon>Embryophyta</taxon>
        <taxon>Tracheophyta</taxon>
        <taxon>Spermatophyta</taxon>
        <taxon>Magnoliopsida</taxon>
        <taxon>eudicotyledons</taxon>
        <taxon>Gunneridae</taxon>
        <taxon>Pentapetalae</taxon>
        <taxon>rosids</taxon>
        <taxon>fabids</taxon>
        <taxon>Fabales</taxon>
        <taxon>Fabaceae</taxon>
        <taxon>Papilionoideae</taxon>
        <taxon>50 kb inversion clade</taxon>
        <taxon>NPAAA clade</taxon>
        <taxon>Hologalegina</taxon>
        <taxon>IRL clade</taxon>
        <taxon>Trifolieae</taxon>
        <taxon>Trifolium</taxon>
    </lineage>
</organism>
<evidence type="ECO:0000313" key="2">
    <source>
        <dbReference type="Proteomes" id="UP000265520"/>
    </source>
</evidence>
<dbReference type="EMBL" id="LXQA010081475">
    <property type="protein sequence ID" value="MCI11781.1"/>
    <property type="molecule type" value="Genomic_DNA"/>
</dbReference>
<protein>
    <submittedName>
        <fullName evidence="1">Ornithine aminotransferase</fullName>
    </submittedName>
</protein>
<dbReference type="Proteomes" id="UP000265520">
    <property type="component" value="Unassembled WGS sequence"/>
</dbReference>